<evidence type="ECO:0000313" key="2">
    <source>
        <dbReference type="Proteomes" id="UP000657918"/>
    </source>
</evidence>
<dbReference type="EMBL" id="JADGMS010000014">
    <property type="protein sequence ID" value="KAF9668844.1"/>
    <property type="molecule type" value="Genomic_DNA"/>
</dbReference>
<comment type="caution">
    <text evidence="1">The sequence shown here is derived from an EMBL/GenBank/DDBJ whole genome shotgun (WGS) entry which is preliminary data.</text>
</comment>
<protein>
    <submittedName>
        <fullName evidence="1">Uncharacterized protein</fullName>
    </submittedName>
</protein>
<accession>A0A835JI05</accession>
<gene>
    <name evidence="1" type="ORF">SADUNF_Sadunf14G0045600</name>
</gene>
<evidence type="ECO:0000313" key="1">
    <source>
        <dbReference type="EMBL" id="KAF9668844.1"/>
    </source>
</evidence>
<dbReference type="AlphaFoldDB" id="A0A835JI05"/>
<proteinExistence type="predicted"/>
<keyword evidence="2" id="KW-1185">Reference proteome</keyword>
<reference evidence="1 2" key="1">
    <citation type="submission" date="2020-10" db="EMBL/GenBank/DDBJ databases">
        <title>Plant Genome Project.</title>
        <authorList>
            <person name="Zhang R.-G."/>
        </authorList>
    </citation>
    <scope>NUCLEOTIDE SEQUENCE [LARGE SCALE GENOMIC DNA]</scope>
    <source>
        <strain evidence="1">FAFU-HL-1</strain>
        <tissue evidence="1">Leaf</tissue>
    </source>
</reference>
<sequence>MYTEDWSLSHASVVRGSFPPPVCLRSDICNLFFDEALKRSDHRDSYVQKCFNIQYCIDWMLMNQEQWPELGLALIFHTKNFNLGMEMAMSGLHAQHQEGFFLGISLLLKQLILWSLNELVSGV</sequence>
<dbReference type="Proteomes" id="UP000657918">
    <property type="component" value="Unassembled WGS sequence"/>
</dbReference>
<name>A0A835JI05_9ROSI</name>
<organism evidence="1 2">
    <name type="scientific">Salix dunnii</name>
    <dbReference type="NCBI Taxonomy" id="1413687"/>
    <lineage>
        <taxon>Eukaryota</taxon>
        <taxon>Viridiplantae</taxon>
        <taxon>Streptophyta</taxon>
        <taxon>Embryophyta</taxon>
        <taxon>Tracheophyta</taxon>
        <taxon>Spermatophyta</taxon>
        <taxon>Magnoliopsida</taxon>
        <taxon>eudicotyledons</taxon>
        <taxon>Gunneridae</taxon>
        <taxon>Pentapetalae</taxon>
        <taxon>rosids</taxon>
        <taxon>fabids</taxon>
        <taxon>Malpighiales</taxon>
        <taxon>Salicaceae</taxon>
        <taxon>Saliceae</taxon>
        <taxon>Salix</taxon>
    </lineage>
</organism>